<comment type="caution">
    <text evidence="1">The sequence shown here is derived from an EMBL/GenBank/DDBJ whole genome shotgun (WGS) entry which is preliminary data.</text>
</comment>
<dbReference type="Proteomes" id="UP000705867">
    <property type="component" value="Unassembled WGS sequence"/>
</dbReference>
<sequence>MSIRVRMPSSIKPNTEAAITVEIDGREETLTLHSQRLLCLMGIWGTGIREIPSGGEPDFLRILNDPWPRCLIPAGKYLTLTHVLDPRTRRPLTMRMFCHTQCQTTYEFNKMAFVLPFMKQLPLSYTYVTQEFLDKVEWPEPGKHQTVGALPAIAYCILSKRFTRKECAEWIFGHLDEILSYGKGLWQEYESREWIFSHRQEIPRFLEEFRKDFEKCGFFEMHRDPKLVMRKAYLFDLALHIGIWASVADEKALLLALALSEPGRELLIELNIL</sequence>
<name>A0A953M231_9BACT</name>
<evidence type="ECO:0000313" key="1">
    <source>
        <dbReference type="EMBL" id="MBZ0157695.1"/>
    </source>
</evidence>
<evidence type="ECO:0000313" key="2">
    <source>
        <dbReference type="Proteomes" id="UP000705867"/>
    </source>
</evidence>
<proteinExistence type="predicted"/>
<reference evidence="1" key="1">
    <citation type="journal article" date="2021" name="bioRxiv">
        <title>Unraveling nitrogen, sulfur and carbon metabolic pathways and microbial community transcriptional responses to substrate deprivation and toxicity stresses in a bioreactor mimicking anoxic brackish coastal sediment conditions.</title>
        <authorList>
            <person name="Martins P.D."/>
            <person name="Echeveste M.J."/>
            <person name="Arshad A."/>
            <person name="Kurth J."/>
            <person name="Ouboter H."/>
            <person name="Jetten M.S.M."/>
            <person name="Welte C.U."/>
        </authorList>
    </citation>
    <scope>NUCLEOTIDE SEQUENCE</scope>
    <source>
        <strain evidence="1">MAG_39</strain>
    </source>
</reference>
<reference evidence="1" key="2">
    <citation type="submission" date="2021-08" db="EMBL/GenBank/DDBJ databases">
        <authorList>
            <person name="Dalcin Martins P."/>
        </authorList>
    </citation>
    <scope>NUCLEOTIDE SEQUENCE</scope>
    <source>
        <strain evidence="1">MAG_39</strain>
    </source>
</reference>
<gene>
    <name evidence="1" type="ORF">K8I29_15985</name>
</gene>
<accession>A0A953M231</accession>
<dbReference type="EMBL" id="JAIOIV010000126">
    <property type="protein sequence ID" value="MBZ0157695.1"/>
    <property type="molecule type" value="Genomic_DNA"/>
</dbReference>
<protein>
    <submittedName>
        <fullName evidence="1">Uncharacterized protein</fullName>
    </submittedName>
</protein>
<dbReference type="AlphaFoldDB" id="A0A953M231"/>
<organism evidence="1 2">
    <name type="scientific">Candidatus Nitrobium versatile</name>
    <dbReference type="NCBI Taxonomy" id="2884831"/>
    <lineage>
        <taxon>Bacteria</taxon>
        <taxon>Pseudomonadati</taxon>
        <taxon>Nitrospirota</taxon>
        <taxon>Nitrospiria</taxon>
        <taxon>Nitrospirales</taxon>
        <taxon>Nitrospiraceae</taxon>
        <taxon>Candidatus Nitrobium</taxon>
    </lineage>
</organism>